<name>Q3LW34_BIGNA</name>
<dbReference type="RefSeq" id="XP_001712943.1">
    <property type="nucleotide sequence ID" value="XM_001712891.1"/>
</dbReference>
<dbReference type="AlphaFoldDB" id="Q3LW34"/>
<protein>
    <submittedName>
        <fullName evidence="1">Uncharacterized protein</fullName>
    </submittedName>
</protein>
<evidence type="ECO:0000313" key="2">
    <source>
        <dbReference type="Proteomes" id="UP000243425"/>
    </source>
</evidence>
<dbReference type="EMBL" id="DQ158857">
    <property type="protein sequence ID" value="ABA27331.1"/>
    <property type="molecule type" value="Genomic_DNA"/>
</dbReference>
<evidence type="ECO:0000313" key="1">
    <source>
        <dbReference type="EMBL" id="ABA27331.1"/>
    </source>
</evidence>
<sequence>MTTAHRSTIIPSQNSSSSNIFTDFYIKKSLSRKDKIINKRLIYKKLKYHVINTKNIRTFQGHIAVDSAFKFEQFNNLKKRLRLELLKVMARKNKSINN</sequence>
<dbReference type="GeneID" id="5788386"/>
<keyword evidence="1" id="KW-0542">Nucleomorph</keyword>
<proteinExistence type="predicted"/>
<geneLocation type="nucleomorph" evidence="1"/>
<reference evidence="1 2" key="1">
    <citation type="journal article" date="2006" name="Proc. Natl. Acad. Sci. U.S.A.">
        <title>Complete nucleotide sequence of the chlorarachniophyte nucleomorph: nature's smallest nucleus.</title>
        <authorList>
            <person name="Gilson P.R."/>
            <person name="Su V."/>
            <person name="Slamovits C.H."/>
            <person name="Reith M.E."/>
            <person name="Keeling P.J."/>
            <person name="McFadden G.I."/>
        </authorList>
    </citation>
    <scope>NUCLEOTIDE SEQUENCE [LARGE SCALE GENOMIC DNA]</scope>
    <source>
        <strain evidence="2">CCMP621</strain>
    </source>
</reference>
<organism evidence="1 2">
    <name type="scientific">Bigelowiella natans</name>
    <name type="common">Pedinomonas minutissima</name>
    <name type="synonym">Chlorarachnion sp. (strain CCMP621)</name>
    <dbReference type="NCBI Taxonomy" id="227086"/>
    <lineage>
        <taxon>Eukaryota</taxon>
        <taxon>Sar</taxon>
        <taxon>Rhizaria</taxon>
        <taxon>Cercozoa</taxon>
        <taxon>Chlorarachniophyceae</taxon>
        <taxon>Bigelowiella</taxon>
    </lineage>
</organism>
<dbReference type="Proteomes" id="UP000243425">
    <property type="component" value="Nucleomorph 2"/>
</dbReference>
<accession>Q3LW34</accession>